<proteinExistence type="predicted"/>
<dbReference type="KEGG" id="muo:115459035"/>
<keyword evidence="1" id="KW-1185">Reference proteome</keyword>
<dbReference type="PANTHER" id="PTHR14890:SF1">
    <property type="entry name" value="FANCONI ANEMIA CORE COMPLEX-ASSOCIATED PROTEIN 100"/>
    <property type="match status" value="1"/>
</dbReference>
<dbReference type="Proteomes" id="UP000515156">
    <property type="component" value="Unplaced"/>
</dbReference>
<protein>
    <submittedName>
        <fullName evidence="2">Fanconi anemia core complex-associated protein 100 isoform X1</fullName>
    </submittedName>
</protein>
<organism evidence="1 2">
    <name type="scientific">Microcaecilia unicolor</name>
    <dbReference type="NCBI Taxonomy" id="1415580"/>
    <lineage>
        <taxon>Eukaryota</taxon>
        <taxon>Metazoa</taxon>
        <taxon>Chordata</taxon>
        <taxon>Craniata</taxon>
        <taxon>Vertebrata</taxon>
        <taxon>Euteleostomi</taxon>
        <taxon>Amphibia</taxon>
        <taxon>Gymnophiona</taxon>
        <taxon>Siphonopidae</taxon>
        <taxon>Microcaecilia</taxon>
    </lineage>
</organism>
<dbReference type="InterPro" id="IPR029251">
    <property type="entry name" value="Faap100"/>
</dbReference>
<evidence type="ECO:0000313" key="2">
    <source>
        <dbReference type="RefSeq" id="XP_030044758.1"/>
    </source>
</evidence>
<dbReference type="GO" id="GO:0043240">
    <property type="term" value="C:Fanconi anaemia nuclear complex"/>
    <property type="evidence" value="ECO:0007669"/>
    <property type="project" value="InterPro"/>
</dbReference>
<reference evidence="2" key="1">
    <citation type="submission" date="2025-08" db="UniProtKB">
        <authorList>
            <consortium name="RefSeq"/>
        </authorList>
    </citation>
    <scope>IDENTIFICATION</scope>
</reference>
<dbReference type="PANTHER" id="PTHR14890">
    <property type="entry name" value="FANCONI ANEMIA CORE COMPLEX-ASSOCIATED PROTEIN 100"/>
    <property type="match status" value="1"/>
</dbReference>
<dbReference type="GO" id="GO:0005654">
    <property type="term" value="C:nucleoplasm"/>
    <property type="evidence" value="ECO:0007669"/>
    <property type="project" value="TreeGrafter"/>
</dbReference>
<accession>A0A6P7WWP9</accession>
<dbReference type="AlphaFoldDB" id="A0A6P7WWP9"/>
<dbReference type="FunCoup" id="A0A6P7WWP9">
    <property type="interactions" value="1873"/>
</dbReference>
<dbReference type="CTD" id="80233"/>
<dbReference type="OrthoDB" id="6495021at2759"/>
<dbReference type="Pfam" id="PF15146">
    <property type="entry name" value="FANCAA"/>
    <property type="match status" value="1"/>
</dbReference>
<dbReference type="GeneID" id="115459035"/>
<evidence type="ECO:0000313" key="1">
    <source>
        <dbReference type="Proteomes" id="UP000515156"/>
    </source>
</evidence>
<sequence length="872" mass="95463">MASHLQKVKYLAEFQCPVSGLSAGKHQVLCHQSDIYLSNGSKFLYMYNKEEKQVKAIYEFPGRVWHVELVVPQKQLYVLCSHNGIYCVSMKQPDRLVKQTDPVTEGDRCSPCLVPIDSDSWILQDSSICTFAVVNGILVTVSKGQSRWRIKVLQNVNSSQENPKFSQINQLEFISGTTGNLSLLPTLCCIFPQGADVSSEHADGHRTFTVKAALFSPLFGLDAAMLNSPVVLCGFPDGQVCCVPLKALSFPTMHFSCPDMKDQTPRGMILYHLEQSVVFIGALRFHQGDSETGGHHGMIDDIVCDCIVVVGHQGKMLTIKLEVKEETQGPAYKEHHLPGPIACGLCTASSVYYSTPSDLFTFSIAVNQRKPDSSPGVLPFVSPPVSLNLCSAVALSTPTETSEGETELVALSFKGRLMVCNLSKDTSEPQHPRMTSAQAGQKIKDLLAGIGSVSERVSLLKNAVTQKNRSLSQLNQVINVSCALLSHQDLRQPSSCVITAQWNRLLTQDPLFISCVLENKTGYSLQQGWTLCVHVSSSSCPYIADSVTSAVEYSFPIINLLPQDKMEVSFPLTHERSGRLVLPVTISCSLFYSLKEILGKDVACPWSANSQTPQSSSVALLEKGGISLPLKECDIDTLHCLRFRRDQDPKVPLPSAHRSHLPPDPVQIFLQALLTQNKEAEASNEKDFQGVGALYMRPLVASVRVSTELLERGLQELCAGSNVCCAVLQWLLADNTEADTVKAQNLCEVQGTDPDGKDVHLRVTEVSVDDVCPTGPVPAVEIQIGSPSLAGMSGAHQAVIRRLQRLVSPISHSPDLRLKHLQQLITDREMLLKEVQSLRDSMCLRKELGSGAAAEKLLGLYERLRNPGLLIL</sequence>
<dbReference type="RefSeq" id="XP_030044758.1">
    <property type="nucleotide sequence ID" value="XM_030188898.1"/>
</dbReference>
<name>A0A6P7WWP9_9AMPH</name>
<dbReference type="GO" id="GO:0036297">
    <property type="term" value="P:interstrand cross-link repair"/>
    <property type="evidence" value="ECO:0007669"/>
    <property type="project" value="InterPro"/>
</dbReference>
<gene>
    <name evidence="2" type="primary">FAAP100</name>
</gene>
<dbReference type="InParanoid" id="A0A6P7WWP9"/>